<dbReference type="Proteomes" id="UP000663828">
    <property type="component" value="Unassembled WGS sequence"/>
</dbReference>
<dbReference type="EMBL" id="CAJNOR010019077">
    <property type="protein sequence ID" value="CAF1689255.1"/>
    <property type="molecule type" value="Genomic_DNA"/>
</dbReference>
<gene>
    <name evidence="4" type="ORF">XAT740_LOCUS63224</name>
</gene>
<dbReference type="SMART" id="SM00028">
    <property type="entry name" value="TPR"/>
    <property type="match status" value="2"/>
</dbReference>
<evidence type="ECO:0000256" key="1">
    <source>
        <dbReference type="ARBA" id="ARBA00022737"/>
    </source>
</evidence>
<dbReference type="PANTHER" id="PTHR45641">
    <property type="entry name" value="TETRATRICOPEPTIDE REPEAT PROTEIN (AFU_ORTHOLOGUE AFUA_6G03870)"/>
    <property type="match status" value="1"/>
</dbReference>
<evidence type="ECO:0000256" key="3">
    <source>
        <dbReference type="PROSITE-ProRule" id="PRU00339"/>
    </source>
</evidence>
<comment type="caution">
    <text evidence="4">The sequence shown here is derived from an EMBL/GenBank/DDBJ whole genome shotgun (WGS) entry which is preliminary data.</text>
</comment>
<feature type="repeat" description="TPR" evidence="3">
    <location>
        <begin position="48"/>
        <end position="81"/>
    </location>
</feature>
<evidence type="ECO:0000256" key="2">
    <source>
        <dbReference type="ARBA" id="ARBA00022803"/>
    </source>
</evidence>
<feature type="non-terminal residue" evidence="4">
    <location>
        <position position="1"/>
    </location>
</feature>
<dbReference type="Gene3D" id="1.25.40.10">
    <property type="entry name" value="Tetratricopeptide repeat domain"/>
    <property type="match status" value="1"/>
</dbReference>
<dbReference type="Pfam" id="PF13424">
    <property type="entry name" value="TPR_12"/>
    <property type="match status" value="1"/>
</dbReference>
<dbReference type="InterPro" id="IPR011990">
    <property type="entry name" value="TPR-like_helical_dom_sf"/>
</dbReference>
<dbReference type="PANTHER" id="PTHR45641:SF1">
    <property type="entry name" value="AAA+ ATPASE DOMAIN-CONTAINING PROTEIN"/>
    <property type="match status" value="1"/>
</dbReference>
<dbReference type="PROSITE" id="PS50005">
    <property type="entry name" value="TPR"/>
    <property type="match status" value="1"/>
</dbReference>
<proteinExistence type="predicted"/>
<evidence type="ECO:0000313" key="4">
    <source>
        <dbReference type="EMBL" id="CAF1689255.1"/>
    </source>
</evidence>
<reference evidence="4" key="1">
    <citation type="submission" date="2021-02" db="EMBL/GenBank/DDBJ databases">
        <authorList>
            <person name="Nowell W R."/>
        </authorList>
    </citation>
    <scope>NUCLEOTIDE SEQUENCE</scope>
</reference>
<dbReference type="SUPFAM" id="SSF48452">
    <property type="entry name" value="TPR-like"/>
    <property type="match status" value="1"/>
</dbReference>
<organism evidence="4 5">
    <name type="scientific">Adineta ricciae</name>
    <name type="common">Rotifer</name>
    <dbReference type="NCBI Taxonomy" id="249248"/>
    <lineage>
        <taxon>Eukaryota</taxon>
        <taxon>Metazoa</taxon>
        <taxon>Spiralia</taxon>
        <taxon>Gnathifera</taxon>
        <taxon>Rotifera</taxon>
        <taxon>Eurotatoria</taxon>
        <taxon>Bdelloidea</taxon>
        <taxon>Adinetida</taxon>
        <taxon>Adinetidae</taxon>
        <taxon>Adineta</taxon>
    </lineage>
</organism>
<protein>
    <submittedName>
        <fullName evidence="4">Uncharacterized protein</fullName>
    </submittedName>
</protein>
<keyword evidence="5" id="KW-1185">Reference proteome</keyword>
<dbReference type="InterPro" id="IPR019734">
    <property type="entry name" value="TPR_rpt"/>
</dbReference>
<keyword evidence="1" id="KW-0677">Repeat</keyword>
<keyword evidence="2 3" id="KW-0802">TPR repeat</keyword>
<dbReference type="Pfam" id="PF13374">
    <property type="entry name" value="TPR_10"/>
    <property type="match status" value="1"/>
</dbReference>
<dbReference type="AlphaFoldDB" id="A0A816HPW6"/>
<accession>A0A816HPW6</accession>
<name>A0A816HPW6_ADIRI</name>
<evidence type="ECO:0000313" key="5">
    <source>
        <dbReference type="Proteomes" id="UP000663828"/>
    </source>
</evidence>
<sequence>DTSDDSSLMTTCYSNLSMIYNEQMNYDKALYCAKKALQTSTPDFLLLATVYTNMGHSYVHQNNAEAAISCLHKAIQIQRNILHSDKLKLIPAYVNLSLAHRHAPTIVISRSSGSCNGL</sequence>